<proteinExistence type="predicted"/>
<dbReference type="VEuPathDB" id="FungiDB:SPRG_16570"/>
<name>A0A067BUT3_SAPPC</name>
<accession>A0A067BUT3</accession>
<reference evidence="1 2" key="1">
    <citation type="journal article" date="2013" name="PLoS Genet.">
        <title>Distinctive expansion of potential virulence genes in the genome of the oomycete fish pathogen Saprolegnia parasitica.</title>
        <authorList>
            <person name="Jiang R.H."/>
            <person name="de Bruijn I."/>
            <person name="Haas B.J."/>
            <person name="Belmonte R."/>
            <person name="Lobach L."/>
            <person name="Christie J."/>
            <person name="van den Ackerveken G."/>
            <person name="Bottin A."/>
            <person name="Bulone V."/>
            <person name="Diaz-Moreno S.M."/>
            <person name="Dumas B."/>
            <person name="Fan L."/>
            <person name="Gaulin E."/>
            <person name="Govers F."/>
            <person name="Grenville-Briggs L.J."/>
            <person name="Horner N.R."/>
            <person name="Levin J.Z."/>
            <person name="Mammella M."/>
            <person name="Meijer H.J."/>
            <person name="Morris P."/>
            <person name="Nusbaum C."/>
            <person name="Oome S."/>
            <person name="Phillips A.J."/>
            <person name="van Rooyen D."/>
            <person name="Rzeszutek E."/>
            <person name="Saraiva M."/>
            <person name="Secombes C.J."/>
            <person name="Seidl M.F."/>
            <person name="Snel B."/>
            <person name="Stassen J.H."/>
            <person name="Sykes S."/>
            <person name="Tripathy S."/>
            <person name="van den Berg H."/>
            <person name="Vega-Arreguin J.C."/>
            <person name="Wawra S."/>
            <person name="Young S.K."/>
            <person name="Zeng Q."/>
            <person name="Dieguez-Uribeondo J."/>
            <person name="Russ C."/>
            <person name="Tyler B.M."/>
            <person name="van West P."/>
        </authorList>
    </citation>
    <scope>NUCLEOTIDE SEQUENCE [LARGE SCALE GENOMIC DNA]</scope>
    <source>
        <strain evidence="1 2">CBS 223.65</strain>
    </source>
</reference>
<sequence>MASPVLRSPDLLVAIASYQEGLPEDLAIVQRLADAVELTPCSPFANCNQTGYLANVPARFASLPYLQR</sequence>
<protein>
    <submittedName>
        <fullName evidence="1">Uncharacterized protein</fullName>
    </submittedName>
</protein>
<dbReference type="AlphaFoldDB" id="A0A067BUT3"/>
<dbReference type="Proteomes" id="UP000030745">
    <property type="component" value="Unassembled WGS sequence"/>
</dbReference>
<dbReference type="RefSeq" id="XP_012211250.1">
    <property type="nucleotide sequence ID" value="XM_012355860.1"/>
</dbReference>
<evidence type="ECO:0000313" key="1">
    <source>
        <dbReference type="EMBL" id="KDO18046.1"/>
    </source>
</evidence>
<gene>
    <name evidence="1" type="ORF">SPRG_16570</name>
</gene>
<evidence type="ECO:0000313" key="2">
    <source>
        <dbReference type="Proteomes" id="UP000030745"/>
    </source>
</evidence>
<keyword evidence="2" id="KW-1185">Reference proteome</keyword>
<dbReference type="GeneID" id="24138184"/>
<organism evidence="1 2">
    <name type="scientific">Saprolegnia parasitica (strain CBS 223.65)</name>
    <dbReference type="NCBI Taxonomy" id="695850"/>
    <lineage>
        <taxon>Eukaryota</taxon>
        <taxon>Sar</taxon>
        <taxon>Stramenopiles</taxon>
        <taxon>Oomycota</taxon>
        <taxon>Saprolegniomycetes</taxon>
        <taxon>Saprolegniales</taxon>
        <taxon>Saprolegniaceae</taxon>
        <taxon>Saprolegnia</taxon>
    </lineage>
</organism>
<dbReference type="EMBL" id="KK583508">
    <property type="protein sequence ID" value="KDO18046.1"/>
    <property type="molecule type" value="Genomic_DNA"/>
</dbReference>
<feature type="non-terminal residue" evidence="1">
    <location>
        <position position="68"/>
    </location>
</feature>
<dbReference type="KEGG" id="spar:SPRG_16570"/>